<proteinExistence type="predicted"/>
<dbReference type="Proteomes" id="UP000806378">
    <property type="component" value="Unassembled WGS sequence"/>
</dbReference>
<organism evidence="1 2">
    <name type="scientific">Corymbia citriodora subsp. variegata</name>
    <dbReference type="NCBI Taxonomy" id="360336"/>
    <lineage>
        <taxon>Eukaryota</taxon>
        <taxon>Viridiplantae</taxon>
        <taxon>Streptophyta</taxon>
        <taxon>Embryophyta</taxon>
        <taxon>Tracheophyta</taxon>
        <taxon>Spermatophyta</taxon>
        <taxon>Magnoliopsida</taxon>
        <taxon>eudicotyledons</taxon>
        <taxon>Gunneridae</taxon>
        <taxon>Pentapetalae</taxon>
        <taxon>rosids</taxon>
        <taxon>malvids</taxon>
        <taxon>Myrtales</taxon>
        <taxon>Myrtaceae</taxon>
        <taxon>Myrtoideae</taxon>
        <taxon>Eucalypteae</taxon>
        <taxon>Corymbia</taxon>
    </lineage>
</organism>
<sequence>MSARSLESFLIHVHKLSTCVQALTGLRKGVLLTGFCKCYGEVIK</sequence>
<evidence type="ECO:0000313" key="1">
    <source>
        <dbReference type="EMBL" id="KAF7850459.1"/>
    </source>
</evidence>
<dbReference type="AlphaFoldDB" id="A0A8T0CWB6"/>
<keyword evidence="2" id="KW-1185">Reference proteome</keyword>
<dbReference type="Gramene" id="rna-gnl|WGS:JABURB|Cocit.L5471.1">
    <property type="protein sequence ID" value="cds-KAF7850459.1"/>
    <property type="gene ID" value="gene-BT93_L5471"/>
</dbReference>
<comment type="caution">
    <text evidence="1">The sequence shown here is derived from an EMBL/GenBank/DDBJ whole genome shotgun (WGS) entry which is preliminary data.</text>
</comment>
<name>A0A8T0CWB6_CORYI</name>
<accession>A0A8T0CWB6</accession>
<reference evidence="1" key="1">
    <citation type="submission" date="2020-05" db="EMBL/GenBank/DDBJ databases">
        <title>WGS assembly of Corymbia citriodora subspecies variegata.</title>
        <authorList>
            <person name="Barry K."/>
            <person name="Hundley H."/>
            <person name="Shu S."/>
            <person name="Jenkins J."/>
            <person name="Grimwood J."/>
            <person name="Baten A."/>
        </authorList>
    </citation>
    <scope>NUCLEOTIDE SEQUENCE</scope>
    <source>
        <strain evidence="1">CV2-018</strain>
    </source>
</reference>
<protein>
    <submittedName>
        <fullName evidence="1">Uncharacterized protein</fullName>
    </submittedName>
</protein>
<gene>
    <name evidence="1" type="ORF">BT93_L5471</name>
</gene>
<evidence type="ECO:0000313" key="2">
    <source>
        <dbReference type="Proteomes" id="UP000806378"/>
    </source>
</evidence>
<dbReference type="EMBL" id="MU089610">
    <property type="protein sequence ID" value="KAF7850459.1"/>
    <property type="molecule type" value="Genomic_DNA"/>
</dbReference>